<dbReference type="Proteomes" id="UP001597267">
    <property type="component" value="Unassembled WGS sequence"/>
</dbReference>
<accession>A0ABW4J9U6</accession>
<proteinExistence type="predicted"/>
<reference evidence="3" key="1">
    <citation type="journal article" date="2019" name="Int. J. Syst. Evol. Microbiol.">
        <title>The Global Catalogue of Microorganisms (GCM) 10K type strain sequencing project: providing services to taxonomists for standard genome sequencing and annotation.</title>
        <authorList>
            <consortium name="The Broad Institute Genomics Platform"/>
            <consortium name="The Broad Institute Genome Sequencing Center for Infectious Disease"/>
            <person name="Wu L."/>
            <person name="Ma J."/>
        </authorList>
    </citation>
    <scope>NUCLEOTIDE SEQUENCE [LARGE SCALE GENOMIC DNA]</scope>
    <source>
        <strain evidence="3">CCM 8896</strain>
    </source>
</reference>
<keyword evidence="1" id="KW-0812">Transmembrane</keyword>
<sequence>MVFIIILDIGMIASAIYSVYWQSQLTIRARYNLSTPILGIVFSVWILATPAASNWPYVIAVSSFILVMIMDGVGGIGTKRLISTGFFSRVVPYRNFSEITLIPIDLPDGKSRVIAVFMTLTHQKMQLTFNQTVENLQAELEKYIPETVSINVENINQM</sequence>
<keyword evidence="1" id="KW-1133">Transmembrane helix</keyword>
<feature type="transmembrane region" description="Helical" evidence="1">
    <location>
        <begin position="54"/>
        <end position="73"/>
    </location>
</feature>
<evidence type="ECO:0000313" key="3">
    <source>
        <dbReference type="Proteomes" id="UP001597267"/>
    </source>
</evidence>
<feature type="transmembrane region" description="Helical" evidence="1">
    <location>
        <begin position="31"/>
        <end position="48"/>
    </location>
</feature>
<keyword evidence="3" id="KW-1185">Reference proteome</keyword>
<name>A0ABW4J9U6_9LACO</name>
<evidence type="ECO:0000256" key="1">
    <source>
        <dbReference type="SAM" id="Phobius"/>
    </source>
</evidence>
<comment type="caution">
    <text evidence="2">The sequence shown here is derived from an EMBL/GenBank/DDBJ whole genome shotgun (WGS) entry which is preliminary data.</text>
</comment>
<evidence type="ECO:0000313" key="2">
    <source>
        <dbReference type="EMBL" id="MFD1671980.1"/>
    </source>
</evidence>
<keyword evidence="1" id="KW-0472">Membrane</keyword>
<dbReference type="RefSeq" id="WP_125715119.1">
    <property type="nucleotide sequence ID" value="NZ_JBHTOP010000022.1"/>
</dbReference>
<gene>
    <name evidence="2" type="ORF">ACFQ5M_07730</name>
</gene>
<organism evidence="2 3">
    <name type="scientific">Agrilactobacillus yilanensis</name>
    <dbReference type="NCBI Taxonomy" id="2485997"/>
    <lineage>
        <taxon>Bacteria</taxon>
        <taxon>Bacillati</taxon>
        <taxon>Bacillota</taxon>
        <taxon>Bacilli</taxon>
        <taxon>Lactobacillales</taxon>
        <taxon>Lactobacillaceae</taxon>
        <taxon>Agrilactobacillus</taxon>
    </lineage>
</organism>
<protein>
    <recommendedName>
        <fullName evidence="4">DUF4956 domain-containing protein</fullName>
    </recommendedName>
</protein>
<evidence type="ECO:0008006" key="4">
    <source>
        <dbReference type="Google" id="ProtNLM"/>
    </source>
</evidence>
<dbReference type="EMBL" id="JBHTOP010000022">
    <property type="protein sequence ID" value="MFD1671980.1"/>
    <property type="molecule type" value="Genomic_DNA"/>
</dbReference>